<reference evidence="3 4" key="1">
    <citation type="submission" date="2017-05" db="EMBL/GenBank/DDBJ databases">
        <title>PacBio assembly of a Plasmodium knowlesi genome sequence with Hi-C correction and manual annotation of the SICAvar gene family.</title>
        <authorList>
            <person name="Lapp S.A."/>
            <person name="Geraldo J.A."/>
            <person name="Chien J.-T."/>
            <person name="Ay F."/>
            <person name="Pakala S.B."/>
            <person name="Batugedara G."/>
            <person name="Humphrey J.C."/>
            <person name="Debarry J.D."/>
            <person name="Le Roch K.G."/>
            <person name="Galinski M.R."/>
            <person name="Kissinger J.C."/>
        </authorList>
    </citation>
    <scope>NUCLEOTIDE SEQUENCE [LARGE SCALE GENOMIC DNA]</scope>
    <source>
        <strain evidence="4">Malayan Strain Pk1 (A+)</strain>
    </source>
</reference>
<evidence type="ECO:0000259" key="2">
    <source>
        <dbReference type="PROSITE" id="PS51286"/>
    </source>
</evidence>
<feature type="compositionally biased region" description="Basic and acidic residues" evidence="1">
    <location>
        <begin position="223"/>
        <end position="237"/>
    </location>
</feature>
<dbReference type="Proteomes" id="UP000195012">
    <property type="component" value="Unassembled WGS sequence"/>
</dbReference>
<dbReference type="EMBL" id="NETL01000025">
    <property type="protein sequence ID" value="OTN65687.1"/>
    <property type="molecule type" value="Genomic_DNA"/>
</dbReference>
<evidence type="ECO:0000313" key="4">
    <source>
        <dbReference type="Proteomes" id="UP000195012"/>
    </source>
</evidence>
<organism evidence="3 4">
    <name type="scientific">Plasmodium knowlesi</name>
    <dbReference type="NCBI Taxonomy" id="5850"/>
    <lineage>
        <taxon>Eukaryota</taxon>
        <taxon>Sar</taxon>
        <taxon>Alveolata</taxon>
        <taxon>Apicomplexa</taxon>
        <taxon>Aconoidasida</taxon>
        <taxon>Haemosporida</taxon>
        <taxon>Plasmodiidae</taxon>
        <taxon>Plasmodium</taxon>
        <taxon>Plasmodium (Plasmodium)</taxon>
    </lineage>
</organism>
<feature type="domain" description="RAP" evidence="2">
    <location>
        <begin position="1527"/>
        <end position="1594"/>
    </location>
</feature>
<dbReference type="VEuPathDB" id="PlasmoDB:PKNH_1228500"/>
<dbReference type="OrthoDB" id="2019031at2759"/>
<comment type="caution">
    <text evidence="3">The sequence shown here is derived from an EMBL/GenBank/DDBJ whole genome shotgun (WGS) entry which is preliminary data.</text>
</comment>
<dbReference type="VEuPathDB" id="PlasmoDB:PKNOH_S110099400"/>
<dbReference type="SMART" id="SM00952">
    <property type="entry name" value="RAP"/>
    <property type="match status" value="1"/>
</dbReference>
<dbReference type="VEuPathDB" id="PlasmoDB:PKA1H_120033300"/>
<feature type="region of interest" description="Disordered" evidence="1">
    <location>
        <begin position="201"/>
        <end position="237"/>
    </location>
</feature>
<dbReference type="Gene3D" id="3.40.960.10">
    <property type="entry name" value="VSR Endonuclease"/>
    <property type="match status" value="1"/>
</dbReference>
<dbReference type="InterPro" id="IPR013584">
    <property type="entry name" value="RAP"/>
</dbReference>
<proteinExistence type="predicted"/>
<evidence type="ECO:0000256" key="1">
    <source>
        <dbReference type="SAM" id="MobiDB-lite"/>
    </source>
</evidence>
<protein>
    <submittedName>
        <fullName evidence="3">Putative RAP protein</fullName>
    </submittedName>
</protein>
<dbReference type="eggNOG" id="ENOG502S12J">
    <property type="taxonomic scope" value="Eukaryota"/>
</dbReference>
<accession>A0A1Y3DSE0</accession>
<dbReference type="Pfam" id="PF08373">
    <property type="entry name" value="RAP"/>
    <property type="match status" value="1"/>
</dbReference>
<dbReference type="OMA" id="TMAWAYA"/>
<evidence type="ECO:0000313" key="3">
    <source>
        <dbReference type="EMBL" id="OTN65687.1"/>
    </source>
</evidence>
<dbReference type="PROSITE" id="PS51286">
    <property type="entry name" value="RAP"/>
    <property type="match status" value="1"/>
</dbReference>
<name>A0A1Y3DSE0_PLAKN</name>
<sequence length="1614" mass="187993">MLRGGGLTRKVLKIGKRWLADKECAFFTTENKNKGTKNALSICIEINKAILKNEYIFEIVKIIKKNEKNANIINYVTFVHRLMQIIYCRKDDPSYLKSITYIHDEIEEKINIIFQYLIDHKKSVKVNNYNKRLFSSFIWSLSKYASLFQGGDTRHLFASTVPHSHLAHPCKGEVEWMKRVLVLNGQGENVRGVDNVYLSEQEDDDGDRMGRSIPPHTTTGQGELKRHDGKNRPHEEVRGSLTPCNKFNLLCYYADAYLPSLNPSRYVLVLWSLSKLNKHFKELHEKYYERSTSLLPMLKSKEVIMLLYSYSYVNYSNLHFYVKVKDFIMSKKIYKQIVRSREYESVINMLLSFSRQNVFPQNLLESTVDQILHSKDFLELIKSKDLVTLLFCLCKFPFLYTPFGNPVGALKRRETNIWARKNIFLYELLKKEIMNRCTKGKNPSKDTFQREERNTNKEVPVYKMTYSLENLILIIWSLSLKYMYSAKLFLCCFTKLSDLLKNQNYLNSSYPMLTNFYLSLLAFLLEDGKMINLYFNRAELNSLRILHDNVGNFERYFGTFKKAINMNGRKYDVEVSGMHKVIYNLVSNLFKGSENVAVILEHKNVVHLSVDILLLQKVDTTRKKNEHRRVAPRTEFLCEDSLPHDRNGNEQAYHSNRGDVANCAPYASGKRNTAICSPFPIPSKSRSIGVHQKRDCHSSTENDNIKSRTYVEKVLNTSTPSEKTDICNDEVKSSLLRFIGGIKNANDKMDEKKLKEIFKDVLTFFGKYSPHINEQDMVSFFYKFSALFPRLCELRDRGILANGGDDDFLRIFSHFHGYTTNKFFQSVNGNKTHYLLDVCWVYFRYMKYFCALSKDGNSYGPRDKESITGMSNKKRLSGEIQKIVKIFDHVVMNRMISEQMIEKMSSKNMAHLISIFFHINNSTMIEYLKKNNFHNVHFTVKDILLILSALAKSDFEWKIEASYFCNKFIQHIDTCGVRDLVEFTYLCAELKHSNELISTHIKDKINSCCSLQQFAKQSYVERRSDSYGGVLDVSSIPSGQTTFIETFEQDELAFFVRNCYRMHCFDRHFFDTLCDAALRRRNTLSAKNLCIVLPCFARVYCLYGVGAYFPSGRSGGREPLTRSDHADQAVQLAHTSDHLDADMSFCRYDAPASLKKLAKYAETEILLSRNPNLFNLAYLMEAFTLLKVENKRAYALCVKEVERKVGMNVRIGTTNEREKKRHTWGDTNKEVKLLGKILWCMSYYHKTEFTLAKKITNFLLTKRIYQIVIPENFISIFLYYIKSRVYNISLFHKMGQAVTRNITLQGYFIGEEGKRRGGFKLSVITELFGTMAWAYAFTCSYPQEAENRINRGENKRQKSEIKNDQLFLNKIYTFLLKEIKILHKYKGVSFLLLARYLWGIAIVNLVNEEVIQFINAYNWNAVNIREQNYMHLHMIFTFWLRLKYSHHGYDLSEDFLSLKDHIISQLGKKKKKLKNGHHTASQNISDFHQQVCQVLDKFGVKYENEYMAQELLSIDLAIRDDTTGEKIAVEVDGPSHHLVLLDETDMRDKKMYAACGTTHFKNWLLREMGWTVINIQAHVWNKLGKEEKDAYVVGKLTNCSDSLKRHFAKWDSPN</sequence>
<gene>
    <name evidence="3" type="ORF">PKNOH_S110099400</name>
</gene>